<sequence length="182" mass="19883">MKKNVIQQTSIATLLGLSILAGANFVQAETAPESQTTLDPVVVQTKARAPAYRGQGADHGNRMAENRPNDERPYGGFMPTKTTQVADAAKWQDDQPIILIGHIIKQVGKKDFVFKDSSGELTLEIDRKAMRGLITPEDKVKIVAEVDKSWGKTEVEAFVVEKVRARPEGKPSGKPTDADKAE</sequence>
<gene>
    <name evidence="4" type="ORF">EV692_0775</name>
</gene>
<dbReference type="AlphaFoldDB" id="A0A4R1L2U8"/>
<dbReference type="PANTHER" id="PTHR36571:SF1">
    <property type="entry name" value="PROTEIN YGIW"/>
    <property type="match status" value="1"/>
</dbReference>
<proteinExistence type="predicted"/>
<feature type="signal peptide" evidence="3">
    <location>
        <begin position="1"/>
        <end position="28"/>
    </location>
</feature>
<keyword evidence="5" id="KW-1185">Reference proteome</keyword>
<evidence type="ECO:0000256" key="3">
    <source>
        <dbReference type="SAM" id="SignalP"/>
    </source>
</evidence>
<dbReference type="PANTHER" id="PTHR36571">
    <property type="entry name" value="PROTEIN YGIW"/>
    <property type="match status" value="1"/>
</dbReference>
<evidence type="ECO:0000256" key="2">
    <source>
        <dbReference type="SAM" id="MobiDB-lite"/>
    </source>
</evidence>
<reference evidence="4 5" key="1">
    <citation type="submission" date="2019-03" db="EMBL/GenBank/DDBJ databases">
        <title>Genomic Encyclopedia of Type Strains, Phase IV (KMG-IV): sequencing the most valuable type-strain genomes for metagenomic binning, comparative biology and taxonomic classification.</title>
        <authorList>
            <person name="Goeker M."/>
        </authorList>
    </citation>
    <scope>NUCLEOTIDE SEQUENCE [LARGE SCALE GENOMIC DNA]</scope>
    <source>
        <strain evidence="4 5">DSM 10053</strain>
    </source>
</reference>
<comment type="caution">
    <text evidence="4">The sequence shown here is derived from an EMBL/GenBank/DDBJ whole genome shotgun (WGS) entry which is preliminary data.</text>
</comment>
<dbReference type="SUPFAM" id="SSF101756">
    <property type="entry name" value="Hypothetical protein YgiW"/>
    <property type="match status" value="1"/>
</dbReference>
<dbReference type="RefSeq" id="WP_165867204.1">
    <property type="nucleotide sequence ID" value="NZ_CP170642.1"/>
</dbReference>
<keyword evidence="1 3" id="KW-0732">Signal</keyword>
<evidence type="ECO:0000313" key="4">
    <source>
        <dbReference type="EMBL" id="TCK70499.1"/>
    </source>
</evidence>
<accession>A0A4R1L2U8</accession>
<protein>
    <submittedName>
        <fullName evidence="4">Uncharacterized protein (TIGR00156 family)</fullName>
    </submittedName>
</protein>
<dbReference type="Gene3D" id="2.40.50.200">
    <property type="entry name" value="Bacterial OB-fold"/>
    <property type="match status" value="1"/>
</dbReference>
<feature type="chain" id="PRO_5020926882" evidence="3">
    <location>
        <begin position="29"/>
        <end position="182"/>
    </location>
</feature>
<dbReference type="EMBL" id="SMGJ01000002">
    <property type="protein sequence ID" value="TCK70499.1"/>
    <property type="molecule type" value="Genomic_DNA"/>
</dbReference>
<dbReference type="Pfam" id="PF04076">
    <property type="entry name" value="BOF"/>
    <property type="match status" value="1"/>
</dbReference>
<evidence type="ECO:0000256" key="1">
    <source>
        <dbReference type="ARBA" id="ARBA00022729"/>
    </source>
</evidence>
<evidence type="ECO:0000313" key="5">
    <source>
        <dbReference type="Proteomes" id="UP000295496"/>
    </source>
</evidence>
<name>A0A4R1L2U8_9PAST</name>
<organism evidence="4 5">
    <name type="scientific">Lonepinella koalarum</name>
    <dbReference type="NCBI Taxonomy" id="53417"/>
    <lineage>
        <taxon>Bacteria</taxon>
        <taxon>Pseudomonadati</taxon>
        <taxon>Pseudomonadota</taxon>
        <taxon>Gammaproteobacteria</taxon>
        <taxon>Pasteurellales</taxon>
        <taxon>Pasteurellaceae</taxon>
        <taxon>Lonepinella</taxon>
    </lineage>
</organism>
<dbReference type="Proteomes" id="UP000295496">
    <property type="component" value="Unassembled WGS sequence"/>
</dbReference>
<feature type="compositionally biased region" description="Basic and acidic residues" evidence="2">
    <location>
        <begin position="59"/>
        <end position="73"/>
    </location>
</feature>
<dbReference type="InterPro" id="IPR005220">
    <property type="entry name" value="CarO-like"/>
</dbReference>
<dbReference type="InterPro" id="IPR036700">
    <property type="entry name" value="BOBF_sf"/>
</dbReference>
<feature type="region of interest" description="Disordered" evidence="2">
    <location>
        <begin position="50"/>
        <end position="75"/>
    </location>
</feature>
<dbReference type="NCBIfam" id="NF033674">
    <property type="entry name" value="stress_OB_fold"/>
    <property type="match status" value="1"/>
</dbReference>